<evidence type="ECO:0000256" key="1">
    <source>
        <dbReference type="SAM" id="SignalP"/>
    </source>
</evidence>
<dbReference type="GeneID" id="24140131"/>
<gene>
    <name evidence="2" type="ORF">SPRG_18608</name>
</gene>
<reference evidence="2 3" key="1">
    <citation type="journal article" date="2013" name="PLoS Genet.">
        <title>Distinctive expansion of potential virulence genes in the genome of the oomycete fish pathogen Saprolegnia parasitica.</title>
        <authorList>
            <person name="Jiang R.H."/>
            <person name="de Bruijn I."/>
            <person name="Haas B.J."/>
            <person name="Belmonte R."/>
            <person name="Lobach L."/>
            <person name="Christie J."/>
            <person name="van den Ackerveken G."/>
            <person name="Bottin A."/>
            <person name="Bulone V."/>
            <person name="Diaz-Moreno S.M."/>
            <person name="Dumas B."/>
            <person name="Fan L."/>
            <person name="Gaulin E."/>
            <person name="Govers F."/>
            <person name="Grenville-Briggs L.J."/>
            <person name="Horner N.R."/>
            <person name="Levin J.Z."/>
            <person name="Mammella M."/>
            <person name="Meijer H.J."/>
            <person name="Morris P."/>
            <person name="Nusbaum C."/>
            <person name="Oome S."/>
            <person name="Phillips A.J."/>
            <person name="van Rooyen D."/>
            <person name="Rzeszutek E."/>
            <person name="Saraiva M."/>
            <person name="Secombes C.J."/>
            <person name="Seidl M.F."/>
            <person name="Snel B."/>
            <person name="Stassen J.H."/>
            <person name="Sykes S."/>
            <person name="Tripathy S."/>
            <person name="van den Berg H."/>
            <person name="Vega-Arreguin J.C."/>
            <person name="Wawra S."/>
            <person name="Young S.K."/>
            <person name="Zeng Q."/>
            <person name="Dieguez-Uribeondo J."/>
            <person name="Russ C."/>
            <person name="Tyler B.M."/>
            <person name="van West P."/>
        </authorList>
    </citation>
    <scope>NUCLEOTIDE SEQUENCE [LARGE SCALE GENOMIC DNA]</scope>
    <source>
        <strain evidence="2 3">CBS 223.65</strain>
    </source>
</reference>
<feature type="non-terminal residue" evidence="2">
    <location>
        <position position="337"/>
    </location>
</feature>
<dbReference type="Proteomes" id="UP000030745">
    <property type="component" value="Unassembled WGS sequence"/>
</dbReference>
<dbReference type="AlphaFoldDB" id="A0A067BNA6"/>
<dbReference type="VEuPathDB" id="FungiDB:SPRG_18608"/>
<keyword evidence="1" id="KW-0732">Signal</keyword>
<sequence length="337" mass="35909">MGFVQALLLLGAALVARAATIDIIELPSSVLSVFSDEALMFDTQRIEEVFALPDDTYSVTAARVVTNQQLQTVCTNCSVDDGFPALAVWTPAYVLSTTSTWFGMLPSRPTDLPVELTVQMMTTSSITNATQLYQRNLTLDITIVTEPPVLAVAVSNRSVAYATPAVLNVTATGVSASESLAVRMRVWNCSGVASVVVTSDKEPVMIDADTDTVTDVCLYELWPGLGGVMSGSMQVNMTVADGFFGWTTVEVTATSTTHSASSATVTTTVLQWLPNTAPMEILLPTTHLEIFEDEAVFLATSAITSSIQLPADYALTLLEVVTNGVWIQGICGPCDKT</sequence>
<name>A0A067BNA6_SAPPC</name>
<dbReference type="EMBL" id="KK584520">
    <property type="protein sequence ID" value="KDO15851.1"/>
    <property type="molecule type" value="Genomic_DNA"/>
</dbReference>
<dbReference type="KEGG" id="spar:SPRG_18608"/>
<evidence type="ECO:0000313" key="3">
    <source>
        <dbReference type="Proteomes" id="UP000030745"/>
    </source>
</evidence>
<dbReference type="RefSeq" id="XP_012213440.1">
    <property type="nucleotide sequence ID" value="XM_012358050.1"/>
</dbReference>
<organism evidence="2 3">
    <name type="scientific">Saprolegnia parasitica (strain CBS 223.65)</name>
    <dbReference type="NCBI Taxonomy" id="695850"/>
    <lineage>
        <taxon>Eukaryota</taxon>
        <taxon>Sar</taxon>
        <taxon>Stramenopiles</taxon>
        <taxon>Oomycota</taxon>
        <taxon>Saprolegniomycetes</taxon>
        <taxon>Saprolegniales</taxon>
        <taxon>Saprolegniaceae</taxon>
        <taxon>Saprolegnia</taxon>
    </lineage>
</organism>
<feature type="chain" id="PRO_5001633521" evidence="1">
    <location>
        <begin position="19"/>
        <end position="337"/>
    </location>
</feature>
<keyword evidence="3" id="KW-1185">Reference proteome</keyword>
<accession>A0A067BNA6</accession>
<evidence type="ECO:0000313" key="2">
    <source>
        <dbReference type="EMBL" id="KDO15851.1"/>
    </source>
</evidence>
<feature type="signal peptide" evidence="1">
    <location>
        <begin position="1"/>
        <end position="18"/>
    </location>
</feature>
<proteinExistence type="predicted"/>
<dbReference type="OrthoDB" id="10457723at2759"/>
<protein>
    <submittedName>
        <fullName evidence="2">Uncharacterized protein</fullName>
    </submittedName>
</protein>